<feature type="non-terminal residue" evidence="2">
    <location>
        <position position="1"/>
    </location>
</feature>
<evidence type="ECO:0000256" key="1">
    <source>
        <dbReference type="SAM" id="MobiDB-lite"/>
    </source>
</evidence>
<feature type="region of interest" description="Disordered" evidence="1">
    <location>
        <begin position="114"/>
        <end position="150"/>
    </location>
</feature>
<proteinExistence type="predicted"/>
<feature type="non-terminal residue" evidence="2">
    <location>
        <position position="150"/>
    </location>
</feature>
<keyword evidence="3" id="KW-1185">Reference proteome</keyword>
<feature type="compositionally biased region" description="Basic residues" evidence="1">
    <location>
        <begin position="124"/>
        <end position="134"/>
    </location>
</feature>
<dbReference type="Proteomes" id="UP001497497">
    <property type="component" value="Unassembled WGS sequence"/>
</dbReference>
<dbReference type="AlphaFoldDB" id="A0AAV2HZT9"/>
<evidence type="ECO:0000313" key="2">
    <source>
        <dbReference type="EMBL" id="CAL1539837.1"/>
    </source>
</evidence>
<sequence>HHDHCSQYCLLGDRDDQETEEGLTEIVLDEHMELLRALEMSRLQYLRDSGLLHVPDPQDTHKSNLSKSTQTRVHRPRSNSAGQASKGKKLSSAMTSLEELGIELQRFQDMESAFPRDAADCKKSTTRPHHRRKTSQSSRFDETKSTIVTR</sequence>
<evidence type="ECO:0000313" key="3">
    <source>
        <dbReference type="Proteomes" id="UP001497497"/>
    </source>
</evidence>
<gene>
    <name evidence="2" type="ORF">GSLYS_00013570001</name>
</gene>
<feature type="region of interest" description="Disordered" evidence="1">
    <location>
        <begin position="51"/>
        <end position="93"/>
    </location>
</feature>
<comment type="caution">
    <text evidence="2">The sequence shown here is derived from an EMBL/GenBank/DDBJ whole genome shotgun (WGS) entry which is preliminary data.</text>
</comment>
<reference evidence="2 3" key="1">
    <citation type="submission" date="2024-04" db="EMBL/GenBank/DDBJ databases">
        <authorList>
            <consortium name="Genoscope - CEA"/>
            <person name="William W."/>
        </authorList>
    </citation>
    <scope>NUCLEOTIDE SEQUENCE [LARGE SCALE GENOMIC DNA]</scope>
</reference>
<organism evidence="2 3">
    <name type="scientific">Lymnaea stagnalis</name>
    <name type="common">Great pond snail</name>
    <name type="synonym">Helix stagnalis</name>
    <dbReference type="NCBI Taxonomy" id="6523"/>
    <lineage>
        <taxon>Eukaryota</taxon>
        <taxon>Metazoa</taxon>
        <taxon>Spiralia</taxon>
        <taxon>Lophotrochozoa</taxon>
        <taxon>Mollusca</taxon>
        <taxon>Gastropoda</taxon>
        <taxon>Heterobranchia</taxon>
        <taxon>Euthyneura</taxon>
        <taxon>Panpulmonata</taxon>
        <taxon>Hygrophila</taxon>
        <taxon>Lymnaeoidea</taxon>
        <taxon>Lymnaeidae</taxon>
        <taxon>Lymnaea</taxon>
    </lineage>
</organism>
<accession>A0AAV2HZT9</accession>
<dbReference type="EMBL" id="CAXITT010000357">
    <property type="protein sequence ID" value="CAL1539837.1"/>
    <property type="molecule type" value="Genomic_DNA"/>
</dbReference>
<protein>
    <submittedName>
        <fullName evidence="2">Uncharacterized protein</fullName>
    </submittedName>
</protein>
<name>A0AAV2HZT9_LYMST</name>